<feature type="transmembrane region" description="Helical" evidence="7">
    <location>
        <begin position="235"/>
        <end position="252"/>
    </location>
</feature>
<dbReference type="NCBIfam" id="TIGR00698">
    <property type="entry name" value="YeiH family putative sulfate export transporter"/>
    <property type="match status" value="1"/>
</dbReference>
<dbReference type="PANTHER" id="PTHR30106:SF2">
    <property type="entry name" value="UPF0324 INNER MEMBRANE PROTEIN YEIH"/>
    <property type="match status" value="1"/>
</dbReference>
<feature type="transmembrane region" description="Helical" evidence="7">
    <location>
        <begin position="101"/>
        <end position="126"/>
    </location>
</feature>
<dbReference type="InterPro" id="IPR018383">
    <property type="entry name" value="UPF0324_pro"/>
</dbReference>
<sequence>MSSAPAPHQPSRFQSQFAQLLPGLLLSGAVAGSALWLDTQGWLSSFGLSSLTLAIVLGILVGNTFYTRLAPTAQPGVTFSKGALLRLGIILYGLRLTIQQILGVGLGGLLADLLMLSSTFFLAFWLGTRWLRLDAQTAILIGAGSSICGAAAVMATEPIVKAQAEKVAVAVATVVIFGTIGIFLYPQMDAWHWWPFSGLHFGVYIGSTVHEVAQVVAAGRAISPQVADAAVTVKLLRVILLAPFLMLLSYFWGRSEPRRTDQRGAQKGSAEKVKLSIPWFAFAFIGVALFNSLHLLPVRLLHNLITLDTLLLSMAMAALGLTTHFGAIRQAGAKPLLLGAVLMVWLVGAGGLVQGFLMSVGL</sequence>
<evidence type="ECO:0000313" key="9">
    <source>
        <dbReference type="Proteomes" id="UP000276417"/>
    </source>
</evidence>
<feature type="transmembrane region" description="Helical" evidence="7">
    <location>
        <begin position="138"/>
        <end position="155"/>
    </location>
</feature>
<feature type="transmembrane region" description="Helical" evidence="7">
    <location>
        <begin position="20"/>
        <end position="37"/>
    </location>
</feature>
<dbReference type="OrthoDB" id="9811391at2"/>
<comment type="subcellular location">
    <subcellularLocation>
        <location evidence="1">Cell membrane</location>
        <topology evidence="1">Multi-pass membrane protein</topology>
    </subcellularLocation>
</comment>
<proteinExistence type="inferred from homology"/>
<feature type="transmembrane region" description="Helical" evidence="7">
    <location>
        <begin position="78"/>
        <end position="94"/>
    </location>
</feature>
<dbReference type="GO" id="GO:0005886">
    <property type="term" value="C:plasma membrane"/>
    <property type="evidence" value="ECO:0007669"/>
    <property type="project" value="UniProtKB-SubCell"/>
</dbReference>
<gene>
    <name evidence="8" type="ORF">EHF33_06415</name>
</gene>
<evidence type="ECO:0000256" key="5">
    <source>
        <dbReference type="ARBA" id="ARBA00022989"/>
    </source>
</evidence>
<reference evidence="8 9" key="1">
    <citation type="submission" date="2018-11" db="EMBL/GenBank/DDBJ databases">
        <title>Deinococcus shelandsis sp. nov., isolated from South Shetland Islands soil of Antarctica.</title>
        <authorList>
            <person name="Tian J."/>
        </authorList>
    </citation>
    <scope>NUCLEOTIDE SEQUENCE [LARGE SCALE GENOMIC DNA]</scope>
    <source>
        <strain evidence="8 9">S14-83T</strain>
    </source>
</reference>
<feature type="transmembrane region" description="Helical" evidence="7">
    <location>
        <begin position="335"/>
        <end position="357"/>
    </location>
</feature>
<dbReference type="Proteomes" id="UP000276417">
    <property type="component" value="Chromosome 1"/>
</dbReference>
<protein>
    <submittedName>
        <fullName evidence="8">YeiH family putative sulfate export transporter</fullName>
    </submittedName>
</protein>
<accession>A0A3G8YAL4</accession>
<organism evidence="8 9">
    <name type="scientific">Deinococcus psychrotolerans</name>
    <dbReference type="NCBI Taxonomy" id="2489213"/>
    <lineage>
        <taxon>Bacteria</taxon>
        <taxon>Thermotogati</taxon>
        <taxon>Deinococcota</taxon>
        <taxon>Deinococci</taxon>
        <taxon>Deinococcales</taxon>
        <taxon>Deinococcaceae</taxon>
        <taxon>Deinococcus</taxon>
    </lineage>
</organism>
<evidence type="ECO:0000256" key="7">
    <source>
        <dbReference type="SAM" id="Phobius"/>
    </source>
</evidence>
<name>A0A3G8YAL4_9DEIO</name>
<keyword evidence="5 7" id="KW-1133">Transmembrane helix</keyword>
<keyword evidence="3" id="KW-1003">Cell membrane</keyword>
<keyword evidence="6 7" id="KW-0472">Membrane</keyword>
<dbReference type="InterPro" id="IPR004630">
    <property type="entry name" value="UPF0324_YeiH-like"/>
</dbReference>
<feature type="transmembrane region" description="Helical" evidence="7">
    <location>
        <begin position="273"/>
        <end position="290"/>
    </location>
</feature>
<dbReference type="PANTHER" id="PTHR30106">
    <property type="entry name" value="INNER MEMBRANE PROTEIN YEIH-RELATED"/>
    <property type="match status" value="1"/>
</dbReference>
<evidence type="ECO:0000256" key="2">
    <source>
        <dbReference type="ARBA" id="ARBA00007977"/>
    </source>
</evidence>
<evidence type="ECO:0000256" key="3">
    <source>
        <dbReference type="ARBA" id="ARBA00022475"/>
    </source>
</evidence>
<evidence type="ECO:0000256" key="4">
    <source>
        <dbReference type="ARBA" id="ARBA00022692"/>
    </source>
</evidence>
<dbReference type="RefSeq" id="WP_124869005.1">
    <property type="nucleotide sequence ID" value="NZ_CP034183.1"/>
</dbReference>
<evidence type="ECO:0000256" key="6">
    <source>
        <dbReference type="ARBA" id="ARBA00023136"/>
    </source>
</evidence>
<dbReference type="AlphaFoldDB" id="A0A3G8YAL4"/>
<dbReference type="Pfam" id="PF03601">
    <property type="entry name" value="Cons_hypoth698"/>
    <property type="match status" value="1"/>
</dbReference>
<evidence type="ECO:0000313" key="8">
    <source>
        <dbReference type="EMBL" id="AZI42428.1"/>
    </source>
</evidence>
<keyword evidence="9" id="KW-1185">Reference proteome</keyword>
<dbReference type="EMBL" id="CP034183">
    <property type="protein sequence ID" value="AZI42428.1"/>
    <property type="molecule type" value="Genomic_DNA"/>
</dbReference>
<feature type="transmembrane region" description="Helical" evidence="7">
    <location>
        <begin position="46"/>
        <end position="66"/>
    </location>
</feature>
<feature type="transmembrane region" description="Helical" evidence="7">
    <location>
        <begin position="310"/>
        <end position="328"/>
    </location>
</feature>
<evidence type="ECO:0000256" key="1">
    <source>
        <dbReference type="ARBA" id="ARBA00004651"/>
    </source>
</evidence>
<feature type="transmembrane region" description="Helical" evidence="7">
    <location>
        <begin position="167"/>
        <end position="185"/>
    </location>
</feature>
<comment type="similarity">
    <text evidence="2">Belongs to the UPF0324 family.</text>
</comment>
<dbReference type="KEGG" id="dph:EHF33_06415"/>
<keyword evidence="4 7" id="KW-0812">Transmembrane</keyword>